<dbReference type="AlphaFoldDB" id="A0A382ZXS3"/>
<dbReference type="PANTHER" id="PTHR43081:SF1">
    <property type="entry name" value="ADENYLATE CYCLASE, TERMINAL-DIFFERENTIATION SPECIFIC"/>
    <property type="match status" value="1"/>
</dbReference>
<dbReference type="InterPro" id="IPR050697">
    <property type="entry name" value="Adenylyl/Guanylyl_Cyclase_3/4"/>
</dbReference>
<reference evidence="2" key="1">
    <citation type="submission" date="2018-05" db="EMBL/GenBank/DDBJ databases">
        <authorList>
            <person name="Lanie J.A."/>
            <person name="Ng W.-L."/>
            <person name="Kazmierczak K.M."/>
            <person name="Andrzejewski T.M."/>
            <person name="Davidsen T.M."/>
            <person name="Wayne K.J."/>
            <person name="Tettelin H."/>
            <person name="Glass J.I."/>
            <person name="Rusch D."/>
            <person name="Podicherti R."/>
            <person name="Tsui H.-C.T."/>
            <person name="Winkler M.E."/>
        </authorList>
    </citation>
    <scope>NUCLEOTIDE SEQUENCE</scope>
</reference>
<dbReference type="GO" id="GO:0035556">
    <property type="term" value="P:intracellular signal transduction"/>
    <property type="evidence" value="ECO:0007669"/>
    <property type="project" value="InterPro"/>
</dbReference>
<dbReference type="PANTHER" id="PTHR43081">
    <property type="entry name" value="ADENYLATE CYCLASE, TERMINAL-DIFFERENTIATION SPECIFIC-RELATED"/>
    <property type="match status" value="1"/>
</dbReference>
<dbReference type="CDD" id="cd07302">
    <property type="entry name" value="CHD"/>
    <property type="match status" value="1"/>
</dbReference>
<name>A0A382ZXS3_9ZZZZ</name>
<organism evidence="2">
    <name type="scientific">marine metagenome</name>
    <dbReference type="NCBI Taxonomy" id="408172"/>
    <lineage>
        <taxon>unclassified sequences</taxon>
        <taxon>metagenomes</taxon>
        <taxon>ecological metagenomes</taxon>
    </lineage>
</organism>
<dbReference type="SMART" id="SM00044">
    <property type="entry name" value="CYCc"/>
    <property type="match status" value="1"/>
</dbReference>
<evidence type="ECO:0000313" key="2">
    <source>
        <dbReference type="EMBL" id="SVE00436.1"/>
    </source>
</evidence>
<proteinExistence type="predicted"/>
<dbReference type="InterPro" id="IPR001054">
    <property type="entry name" value="A/G_cyclase"/>
</dbReference>
<dbReference type="InterPro" id="IPR029787">
    <property type="entry name" value="Nucleotide_cyclase"/>
</dbReference>
<dbReference type="Pfam" id="PF00211">
    <property type="entry name" value="Guanylate_cyc"/>
    <property type="match status" value="1"/>
</dbReference>
<dbReference type="PROSITE" id="PS50125">
    <property type="entry name" value="GUANYLATE_CYCLASE_2"/>
    <property type="match status" value="1"/>
</dbReference>
<evidence type="ECO:0000259" key="1">
    <source>
        <dbReference type="PROSITE" id="PS50125"/>
    </source>
</evidence>
<dbReference type="SUPFAM" id="SSF55073">
    <property type="entry name" value="Nucleotide cyclase"/>
    <property type="match status" value="1"/>
</dbReference>
<feature type="domain" description="Guanylate cyclase" evidence="1">
    <location>
        <begin position="52"/>
        <end position="186"/>
    </location>
</feature>
<sequence length="237" mass="25783">CFGITIDLVKYTKLNRFLTESVLSRYLPQPVVDQIVDGDLSFTESPRAYVATVLFSDLKGFTAMSNKLPAAKVGKLLNQYFEVMTEVVFDHEGTLDKFIGDAMMVLFGAPVEMSPNEQARRAARCALAMQAAVPRLNEIWEAEGLQPPACRIGIHQGPVVVGNFGSQRRSDYTAIGTTVNLAARLESVCEAGEALVSVDIANFLPEEAFTRAGEFELKGFGEPVPAFRLIEGDGSGQ</sequence>
<feature type="non-terminal residue" evidence="2">
    <location>
        <position position="1"/>
    </location>
</feature>
<gene>
    <name evidence="2" type="ORF">METZ01_LOCUS453290</name>
</gene>
<protein>
    <recommendedName>
        <fullName evidence="1">Guanylate cyclase domain-containing protein</fullName>
    </recommendedName>
</protein>
<dbReference type="EMBL" id="UINC01187619">
    <property type="protein sequence ID" value="SVE00436.1"/>
    <property type="molecule type" value="Genomic_DNA"/>
</dbReference>
<dbReference type="Gene3D" id="3.30.70.1230">
    <property type="entry name" value="Nucleotide cyclase"/>
    <property type="match status" value="1"/>
</dbReference>
<dbReference type="GO" id="GO:0009190">
    <property type="term" value="P:cyclic nucleotide biosynthetic process"/>
    <property type="evidence" value="ECO:0007669"/>
    <property type="project" value="InterPro"/>
</dbReference>
<accession>A0A382ZXS3</accession>